<dbReference type="AlphaFoldDB" id="A0A7M7PFK9"/>
<dbReference type="Gene3D" id="2.10.25.10">
    <property type="entry name" value="Laminin"/>
    <property type="match status" value="2"/>
</dbReference>
<dbReference type="PANTHER" id="PTHR24273:SF32">
    <property type="entry name" value="HYALIN"/>
    <property type="match status" value="1"/>
</dbReference>
<dbReference type="Proteomes" id="UP000007110">
    <property type="component" value="Unassembled WGS sequence"/>
</dbReference>
<comment type="caution">
    <text evidence="1">Lacks conserved residue(s) required for the propagation of feature annotation.</text>
</comment>
<feature type="disulfide bond" evidence="1">
    <location>
        <begin position="100"/>
        <end position="117"/>
    </location>
</feature>
<dbReference type="PROSITE" id="PS50024">
    <property type="entry name" value="SEA"/>
    <property type="match status" value="2"/>
</dbReference>
<feature type="domain" description="EGF-like" evidence="3">
    <location>
        <begin position="91"/>
        <end position="129"/>
    </location>
</feature>
<evidence type="ECO:0000259" key="3">
    <source>
        <dbReference type="PROSITE" id="PS50026"/>
    </source>
</evidence>
<dbReference type="Gene3D" id="3.30.70.960">
    <property type="entry name" value="SEA domain"/>
    <property type="match status" value="2"/>
</dbReference>
<evidence type="ECO:0000313" key="5">
    <source>
        <dbReference type="Proteomes" id="UP000007110"/>
    </source>
</evidence>
<protein>
    <submittedName>
        <fullName evidence="4">Uncharacterized protein</fullName>
    </submittedName>
</protein>
<feature type="domain" description="SEA" evidence="2">
    <location>
        <begin position="397"/>
        <end position="508"/>
    </location>
</feature>
<dbReference type="InterPro" id="IPR036364">
    <property type="entry name" value="SEA_dom_sf"/>
</dbReference>
<dbReference type="PROSITE" id="PS00022">
    <property type="entry name" value="EGF_1"/>
    <property type="match status" value="2"/>
</dbReference>
<feature type="disulfide bond" evidence="1">
    <location>
        <begin position="119"/>
        <end position="128"/>
    </location>
</feature>
<dbReference type="InterPro" id="IPR000082">
    <property type="entry name" value="SEA_dom"/>
</dbReference>
<dbReference type="InterPro" id="IPR000742">
    <property type="entry name" value="EGF"/>
</dbReference>
<dbReference type="PROSITE" id="PS50026">
    <property type="entry name" value="EGF_3"/>
    <property type="match status" value="2"/>
</dbReference>
<accession>A0A7M7PFK9</accession>
<dbReference type="KEGG" id="spu:105443449"/>
<dbReference type="PANTHER" id="PTHR24273">
    <property type="entry name" value="FI04643P-RELATED"/>
    <property type="match status" value="1"/>
</dbReference>
<dbReference type="SUPFAM" id="SSF82671">
    <property type="entry name" value="SEA domain"/>
    <property type="match status" value="2"/>
</dbReference>
<dbReference type="GeneID" id="105443449"/>
<keyword evidence="5" id="KW-1185">Reference proteome</keyword>
<keyword evidence="1" id="KW-1015">Disulfide bond</keyword>
<sequence>MDDTTTTFKNLALELQANLDKIYQNTPGFIGSRVVSFGSGSIIANFILIFNPTTSLSEIEAIDIFRSALTSEAEITSGSGLFLTSLPAFIIFLPCEDLTCENSGTCIITSDRSGGECRCTDSWTGDRCQTSSNSKLTELPVNCPDFDRTIGTDPGQATYTFSPDFGADDVTKSVDGYRYHGGDVSVNITLGGSPVGSGVSIGTHDVIALIYDDELSKTCTGTYHVQDDESPFIMCSNLTVPFGNVVANYDAVVSDNVDEPSSLRVDFAPKQPGQRLDPGVNEISATVTDSAGNINSTVCYIDIQMTELPVEILQASAAYDGNTYSLFFRGHLKEGLTSLNFAFYGDVIYDPIIVNGVEQFQPADLSPGVNNIRIEATDGVLSKTIQFVLNVTRNQPVNYELTGNMVLARIKGIDAPFTQDLLDDTTTTFKNLALELQANLDKIYQNTPGFIGSRVVSFGSGSIIANFILIFNPTTSLSEIEAIDIFRSALTSEAEITSGSGLFLTSLPAFIIFLPCEDLTCENSGTCIITSDRSGGECRCTDSWTGDRCQTSSNSKPTSIAVIVGNNSRCTFILHPHPDLGPLRARFEKQNGDEISEQPGSCWAHIYVWDKR</sequence>
<feature type="disulfide bond" evidence="1">
    <location>
        <begin position="540"/>
        <end position="549"/>
    </location>
</feature>
<proteinExistence type="predicted"/>
<feature type="domain" description="SEA" evidence="2">
    <location>
        <begin position="1"/>
        <end position="87"/>
    </location>
</feature>
<keyword evidence="1" id="KW-0245">EGF-like domain</keyword>
<dbReference type="Pfam" id="PF01390">
    <property type="entry name" value="SEA"/>
    <property type="match status" value="2"/>
</dbReference>
<dbReference type="OMA" id="IIFLPCE"/>
<dbReference type="RefSeq" id="XP_030849564.1">
    <property type="nucleotide sequence ID" value="XM_030993704.1"/>
</dbReference>
<dbReference type="OrthoDB" id="6162427at2759"/>
<evidence type="ECO:0000313" key="4">
    <source>
        <dbReference type="EnsemblMetazoa" id="XP_030849564"/>
    </source>
</evidence>
<dbReference type="EnsemblMetazoa" id="XM_030993704">
    <property type="protein sequence ID" value="XP_030849564"/>
    <property type="gene ID" value="LOC105443449"/>
</dbReference>
<evidence type="ECO:0000256" key="1">
    <source>
        <dbReference type="PROSITE-ProRule" id="PRU00076"/>
    </source>
</evidence>
<reference evidence="4" key="2">
    <citation type="submission" date="2021-01" db="UniProtKB">
        <authorList>
            <consortium name="EnsemblMetazoa"/>
        </authorList>
    </citation>
    <scope>IDENTIFICATION</scope>
</reference>
<evidence type="ECO:0000259" key="2">
    <source>
        <dbReference type="PROSITE" id="PS50024"/>
    </source>
</evidence>
<name>A0A7M7PFK9_STRPU</name>
<dbReference type="InParanoid" id="A0A7M7PFK9"/>
<dbReference type="SMART" id="SM00181">
    <property type="entry name" value="EGF"/>
    <property type="match status" value="2"/>
</dbReference>
<dbReference type="SUPFAM" id="SSF57196">
    <property type="entry name" value="EGF/Laminin"/>
    <property type="match status" value="2"/>
</dbReference>
<feature type="disulfide bond" evidence="1">
    <location>
        <begin position="521"/>
        <end position="538"/>
    </location>
</feature>
<organism evidence="4 5">
    <name type="scientific">Strongylocentrotus purpuratus</name>
    <name type="common">Purple sea urchin</name>
    <dbReference type="NCBI Taxonomy" id="7668"/>
    <lineage>
        <taxon>Eukaryota</taxon>
        <taxon>Metazoa</taxon>
        <taxon>Echinodermata</taxon>
        <taxon>Eleutherozoa</taxon>
        <taxon>Echinozoa</taxon>
        <taxon>Echinoidea</taxon>
        <taxon>Euechinoidea</taxon>
        <taxon>Echinacea</taxon>
        <taxon>Camarodonta</taxon>
        <taxon>Echinidea</taxon>
        <taxon>Strongylocentrotidae</taxon>
        <taxon>Strongylocentrotus</taxon>
    </lineage>
</organism>
<feature type="domain" description="EGF-like" evidence="3">
    <location>
        <begin position="512"/>
        <end position="550"/>
    </location>
</feature>
<reference evidence="5" key="1">
    <citation type="submission" date="2015-02" db="EMBL/GenBank/DDBJ databases">
        <title>Genome sequencing for Strongylocentrotus purpuratus.</title>
        <authorList>
            <person name="Murali S."/>
            <person name="Liu Y."/>
            <person name="Vee V."/>
            <person name="English A."/>
            <person name="Wang M."/>
            <person name="Skinner E."/>
            <person name="Han Y."/>
            <person name="Muzny D.M."/>
            <person name="Worley K.C."/>
            <person name="Gibbs R.A."/>
        </authorList>
    </citation>
    <scope>NUCLEOTIDE SEQUENCE</scope>
</reference>